<feature type="chain" id="PRO_5022947848" description="C1q domain-containing protein" evidence="5">
    <location>
        <begin position="21"/>
        <end position="451"/>
    </location>
</feature>
<reference evidence="7 8" key="1">
    <citation type="submission" date="2019-08" db="EMBL/GenBank/DDBJ databases">
        <title>Genome of Vicingus serpentipes NCIMB 15042.</title>
        <authorList>
            <person name="Bowman J.P."/>
        </authorList>
    </citation>
    <scope>NUCLEOTIDE SEQUENCE [LARGE SCALE GENOMIC DNA]</scope>
    <source>
        <strain evidence="7 8">NCIMB 15042</strain>
    </source>
</reference>
<dbReference type="PANTHER" id="PTHR15427">
    <property type="entry name" value="EMILIN ELASTIN MICROFIBRIL INTERFACE-LOCATED PROTEIN ELASTIN MICROFIBRIL INTERFACER"/>
    <property type="match status" value="1"/>
</dbReference>
<evidence type="ECO:0000256" key="1">
    <source>
        <dbReference type="ARBA" id="ARBA00004613"/>
    </source>
</evidence>
<dbReference type="SUPFAM" id="SSF49842">
    <property type="entry name" value="TNF-like"/>
    <property type="match status" value="1"/>
</dbReference>
<feature type="signal peptide" evidence="5">
    <location>
        <begin position="1"/>
        <end position="20"/>
    </location>
</feature>
<accession>A0A5C6RWQ7</accession>
<dbReference type="InterPro" id="IPR050392">
    <property type="entry name" value="Collagen/C1q_domain"/>
</dbReference>
<name>A0A5C6RWQ7_9FLAO</name>
<keyword evidence="8" id="KW-1185">Reference proteome</keyword>
<dbReference type="OrthoDB" id="9765957at2"/>
<feature type="domain" description="C1q" evidence="6">
    <location>
        <begin position="315"/>
        <end position="451"/>
    </location>
</feature>
<comment type="caution">
    <text evidence="7">The sequence shown here is derived from an EMBL/GenBank/DDBJ whole genome shotgun (WGS) entry which is preliminary data.</text>
</comment>
<protein>
    <recommendedName>
        <fullName evidence="6">C1q domain-containing protein</fullName>
    </recommendedName>
</protein>
<evidence type="ECO:0000256" key="3">
    <source>
        <dbReference type="ARBA" id="ARBA00022729"/>
    </source>
</evidence>
<dbReference type="InterPro" id="IPR008983">
    <property type="entry name" value="Tumour_necrosis_fac-like_dom"/>
</dbReference>
<feature type="compositionally biased region" description="Low complexity" evidence="4">
    <location>
        <begin position="213"/>
        <end position="287"/>
    </location>
</feature>
<evidence type="ECO:0000313" key="8">
    <source>
        <dbReference type="Proteomes" id="UP000321721"/>
    </source>
</evidence>
<evidence type="ECO:0000313" key="7">
    <source>
        <dbReference type="EMBL" id="TXB66996.1"/>
    </source>
</evidence>
<dbReference type="PROSITE" id="PS50871">
    <property type="entry name" value="C1Q"/>
    <property type="match status" value="1"/>
</dbReference>
<dbReference type="Pfam" id="PF00386">
    <property type="entry name" value="C1q"/>
    <property type="match status" value="1"/>
</dbReference>
<keyword evidence="3 5" id="KW-0732">Signal</keyword>
<keyword evidence="2" id="KW-0964">Secreted</keyword>
<evidence type="ECO:0000256" key="4">
    <source>
        <dbReference type="SAM" id="MobiDB-lite"/>
    </source>
</evidence>
<sequence length="451" mass="44513">MKRIILSAIAFAALTFNVWAQSPEAFKYQSVVRDASQNAIPNQAVGMQLTILQGGASGTVVYQETFAPTTNAYGLVNLEIGTGSVVSGTFSTIDWANGPYFIETAMDATGGTSYAVMGTSQLLSVPYALYAKTSGSSIPGPIGPQGPAGNDGAVGPQGPAGADGATGPQGPAGADGATGPQGIAGNDGATGPMGPQGPAGADGATGAQGPIGLTGPAGADGATGPQGPIGLTGPAGATGATGPQGPIGLTGPAGADGATGPQGPIGLTGPAGATGATGATGPQGPAGADGVGIAQTLSYDATTNNLAISSGNSVSLNKNCAFMAYQGVNLPVTGGVNVPIPFSTEDFDLGNNFNSSTGVFTAPANGIYQFNVGTYKGEGPGTRHAIQVFKNNVFIYSLEYWFCETGNNNVRNGSFLINLNANETIYIAASQSANTTLFSGRSSFFSGFRVQ</sequence>
<gene>
    <name evidence="7" type="ORF">FRY74_02095</name>
</gene>
<dbReference type="InterPro" id="IPR001073">
    <property type="entry name" value="C1q_dom"/>
</dbReference>
<dbReference type="InterPro" id="IPR008160">
    <property type="entry name" value="Collagen"/>
</dbReference>
<proteinExistence type="predicted"/>
<organism evidence="7 8">
    <name type="scientific">Vicingus serpentipes</name>
    <dbReference type="NCBI Taxonomy" id="1926625"/>
    <lineage>
        <taxon>Bacteria</taxon>
        <taxon>Pseudomonadati</taxon>
        <taxon>Bacteroidota</taxon>
        <taxon>Flavobacteriia</taxon>
        <taxon>Flavobacteriales</taxon>
        <taxon>Vicingaceae</taxon>
        <taxon>Vicingus</taxon>
    </lineage>
</organism>
<dbReference type="RefSeq" id="WP_147098129.1">
    <property type="nucleotide sequence ID" value="NZ_VOOS01000001.1"/>
</dbReference>
<evidence type="ECO:0000259" key="6">
    <source>
        <dbReference type="PROSITE" id="PS50871"/>
    </source>
</evidence>
<evidence type="ECO:0000256" key="5">
    <source>
        <dbReference type="SAM" id="SignalP"/>
    </source>
</evidence>
<dbReference type="PRINTS" id="PR00007">
    <property type="entry name" value="COMPLEMNTC1Q"/>
</dbReference>
<dbReference type="Proteomes" id="UP000321721">
    <property type="component" value="Unassembled WGS sequence"/>
</dbReference>
<dbReference type="Gene3D" id="2.60.120.40">
    <property type="match status" value="1"/>
</dbReference>
<dbReference type="SMART" id="SM00110">
    <property type="entry name" value="C1Q"/>
    <property type="match status" value="1"/>
</dbReference>
<dbReference type="AlphaFoldDB" id="A0A5C6RWQ7"/>
<feature type="region of interest" description="Disordered" evidence="4">
    <location>
        <begin position="139"/>
        <end position="287"/>
    </location>
</feature>
<dbReference type="Pfam" id="PF01391">
    <property type="entry name" value="Collagen"/>
    <property type="match status" value="1"/>
</dbReference>
<evidence type="ECO:0000256" key="2">
    <source>
        <dbReference type="ARBA" id="ARBA00022525"/>
    </source>
</evidence>
<dbReference type="EMBL" id="VOOS01000001">
    <property type="protein sequence ID" value="TXB66996.1"/>
    <property type="molecule type" value="Genomic_DNA"/>
</dbReference>
<dbReference type="PANTHER" id="PTHR15427:SF33">
    <property type="entry name" value="COLLAGEN IV NC1 DOMAIN-CONTAINING PROTEIN"/>
    <property type="match status" value="1"/>
</dbReference>
<comment type="subcellular location">
    <subcellularLocation>
        <location evidence="1">Secreted</location>
    </subcellularLocation>
</comment>